<keyword evidence="2" id="KW-1185">Reference proteome</keyword>
<organism evidence="1 2">
    <name type="scientific">Fervidobacterium gondwanense DSM 13020</name>
    <dbReference type="NCBI Taxonomy" id="1121883"/>
    <lineage>
        <taxon>Bacteria</taxon>
        <taxon>Thermotogati</taxon>
        <taxon>Thermotogota</taxon>
        <taxon>Thermotogae</taxon>
        <taxon>Thermotogales</taxon>
        <taxon>Fervidobacteriaceae</taxon>
        <taxon>Fervidobacterium</taxon>
    </lineage>
</organism>
<dbReference type="InterPro" id="IPR023346">
    <property type="entry name" value="Lysozyme-like_dom_sf"/>
</dbReference>
<name>A0A1M7SDM7_FERGO</name>
<dbReference type="Proteomes" id="UP000184207">
    <property type="component" value="Unassembled WGS sequence"/>
</dbReference>
<evidence type="ECO:0000313" key="1">
    <source>
        <dbReference type="EMBL" id="SHN56576.1"/>
    </source>
</evidence>
<evidence type="ECO:0008006" key="3">
    <source>
        <dbReference type="Google" id="ProtNLM"/>
    </source>
</evidence>
<protein>
    <recommendedName>
        <fullName evidence="3">Transglycosylase SLT domain-containing protein</fullName>
    </recommendedName>
</protein>
<dbReference type="RefSeq" id="WP_072758728.1">
    <property type="nucleotide sequence ID" value="NZ_FRDJ01000003.1"/>
</dbReference>
<dbReference type="OrthoDB" id="45218at2"/>
<dbReference type="EMBL" id="FRDJ01000003">
    <property type="protein sequence ID" value="SHN56576.1"/>
    <property type="molecule type" value="Genomic_DNA"/>
</dbReference>
<accession>A0A1M7SDM7</accession>
<dbReference type="SUPFAM" id="SSF53955">
    <property type="entry name" value="Lysozyme-like"/>
    <property type="match status" value="1"/>
</dbReference>
<dbReference type="STRING" id="1121883.SAMN02745226_00789"/>
<evidence type="ECO:0000313" key="2">
    <source>
        <dbReference type="Proteomes" id="UP000184207"/>
    </source>
</evidence>
<dbReference type="Gene3D" id="1.10.530.10">
    <property type="match status" value="1"/>
</dbReference>
<dbReference type="AlphaFoldDB" id="A0A1M7SDM7"/>
<reference evidence="2" key="1">
    <citation type="submission" date="2016-12" db="EMBL/GenBank/DDBJ databases">
        <authorList>
            <person name="Varghese N."/>
            <person name="Submissions S."/>
        </authorList>
    </citation>
    <scope>NUCLEOTIDE SEQUENCE [LARGE SCALE GENOMIC DNA]</scope>
    <source>
        <strain evidence="2">DSM 13020</strain>
    </source>
</reference>
<sequence>MRRFLTFAVFVLLAQLVFSGELYDFAYSFMIKQKVPENHARLMAKALEEESLKIPKVVDPLFMLAFGICETGFINAIGDNGKAVGYFQLHENALFYVANFYEDVRKFKQENRNHLSLLNHPDWQLRIAYRYFYLSLKYIFDWDIVRAISAYNGRSDRYNVYTVKFFSNYGNIVREYTEFINSRKDTSDTSKTK</sequence>
<gene>
    <name evidence="1" type="ORF">SAMN02745226_00789</name>
</gene>
<proteinExistence type="predicted"/>